<dbReference type="Proteomes" id="UP000280685">
    <property type="component" value="Chromosome 2"/>
</dbReference>
<reference evidence="2" key="1">
    <citation type="submission" date="2018-02" db="EMBL/GenBank/DDBJ databases">
        <authorList>
            <person name="Silar P."/>
        </authorList>
    </citation>
    <scope>NUCLEOTIDE SEQUENCE [LARGE SCALE GENOMIC DNA]</scope>
    <source>
        <strain evidence="2">T</strain>
    </source>
</reference>
<evidence type="ECO:0000313" key="3">
    <source>
        <dbReference type="Proteomes" id="UP000280685"/>
    </source>
</evidence>
<feature type="region of interest" description="Disordered" evidence="1">
    <location>
        <begin position="178"/>
        <end position="211"/>
    </location>
</feature>
<feature type="compositionally biased region" description="Basic residues" evidence="1">
    <location>
        <begin position="188"/>
        <end position="198"/>
    </location>
</feature>
<proteinExistence type="predicted"/>
<organism evidence="2 3">
    <name type="scientific">Podospora comata</name>
    <dbReference type="NCBI Taxonomy" id="48703"/>
    <lineage>
        <taxon>Eukaryota</taxon>
        <taxon>Fungi</taxon>
        <taxon>Dikarya</taxon>
        <taxon>Ascomycota</taxon>
        <taxon>Pezizomycotina</taxon>
        <taxon>Sordariomycetes</taxon>
        <taxon>Sordariomycetidae</taxon>
        <taxon>Sordariales</taxon>
        <taxon>Podosporaceae</taxon>
        <taxon>Podospora</taxon>
    </lineage>
</organism>
<gene>
    <name evidence="2" type="ORF">PODCO_200050</name>
</gene>
<evidence type="ECO:0000313" key="2">
    <source>
        <dbReference type="EMBL" id="VBB75014.1"/>
    </source>
</evidence>
<sequence length="246" mass="27295">MLTVPPVRLRSSWFTAAARLHCVTLRPADHSSRQIHAPRPTLNTVRPVSGSTRNKMPPFPKPNEEPPAHRMVYFSDMTTALPSESGEFRRVLWTGLHSQVVLMTVPVGGDIGEEACITSQFTRWIKSSPSLQAEVLHRLEERSGISKPGTWSSCLRGPSTSFSILVLTRSFCTPSTRLRSTRPPLCTRPRKKETRPRRRDGTSLLSGASGASKRMRRIVQWADDVQVLHESAGGFVRGTVCQTGKA</sequence>
<evidence type="ECO:0000256" key="1">
    <source>
        <dbReference type="SAM" id="MobiDB-lite"/>
    </source>
</evidence>
<protein>
    <submittedName>
        <fullName evidence="2">Uncharacterized protein</fullName>
    </submittedName>
</protein>
<name>A0ABY6S0Y5_PODCO</name>
<feature type="region of interest" description="Disordered" evidence="1">
    <location>
        <begin position="41"/>
        <end position="67"/>
    </location>
</feature>
<dbReference type="EMBL" id="LR026965">
    <property type="protein sequence ID" value="VBB75014.1"/>
    <property type="molecule type" value="Genomic_DNA"/>
</dbReference>
<keyword evidence="3" id="KW-1185">Reference proteome</keyword>
<accession>A0ABY6S0Y5</accession>
<feature type="compositionally biased region" description="Polar residues" evidence="1">
    <location>
        <begin position="41"/>
        <end position="53"/>
    </location>
</feature>